<protein>
    <recommendedName>
        <fullName evidence="1">YspA cpYpsA-related SLOG domain-containing protein</fullName>
    </recommendedName>
</protein>
<dbReference type="EMBL" id="LAZR01000460">
    <property type="protein sequence ID" value="KKN68033.1"/>
    <property type="molecule type" value="Genomic_DNA"/>
</dbReference>
<organism evidence="2">
    <name type="scientific">marine sediment metagenome</name>
    <dbReference type="NCBI Taxonomy" id="412755"/>
    <lineage>
        <taxon>unclassified sequences</taxon>
        <taxon>metagenomes</taxon>
        <taxon>ecological metagenomes</taxon>
    </lineage>
</organism>
<gene>
    <name evidence="2" type="ORF">LCGC14_0455890</name>
</gene>
<accession>A0A0F9VQG8</accession>
<evidence type="ECO:0000313" key="2">
    <source>
        <dbReference type="EMBL" id="KKN68033.1"/>
    </source>
</evidence>
<reference evidence="2" key="1">
    <citation type="journal article" date="2015" name="Nature">
        <title>Complex archaea that bridge the gap between prokaryotes and eukaryotes.</title>
        <authorList>
            <person name="Spang A."/>
            <person name="Saw J.H."/>
            <person name="Jorgensen S.L."/>
            <person name="Zaremba-Niedzwiedzka K."/>
            <person name="Martijn J."/>
            <person name="Lind A.E."/>
            <person name="van Eijk R."/>
            <person name="Schleper C."/>
            <person name="Guy L."/>
            <person name="Ettema T.J."/>
        </authorList>
    </citation>
    <scope>NUCLEOTIDE SEQUENCE</scope>
</reference>
<dbReference type="Pfam" id="PF10686">
    <property type="entry name" value="YAcAr"/>
    <property type="match status" value="1"/>
</dbReference>
<dbReference type="InterPro" id="IPR019627">
    <property type="entry name" value="YAcAr"/>
</dbReference>
<evidence type="ECO:0000259" key="1">
    <source>
        <dbReference type="Pfam" id="PF10686"/>
    </source>
</evidence>
<feature type="domain" description="YspA cpYpsA-related SLOG" evidence="1">
    <location>
        <begin position="1"/>
        <end position="63"/>
    </location>
</feature>
<proteinExistence type="predicted"/>
<comment type="caution">
    <text evidence="2">The sequence shown here is derived from an EMBL/GenBank/DDBJ whole genome shotgun (WGS) entry which is preliminary data.</text>
</comment>
<dbReference type="AlphaFoldDB" id="A0A0F9VQG8"/>
<sequence>MRVLVCGDRHWTDRGAILNRLRELPPGAIIIHGAAKGADTIAGEVAKSLGFAIEAYLADWAQYGRAAGPIRNAKMLQEGKPDLVIAYHADIEASKGTKSMVRLARAAGIPVEVLP</sequence>
<name>A0A0F9VQG8_9ZZZZ</name>